<sequence length="132" mass="14799">MTDIVLLTLVAVMEAVTIVILVNVLRSVTKPTLNRDERFPVTARNVGIYYLEARTGAKHYAVFNPVSGYWMEYTGGGTVEMPSEYHNMLAQAYETNAWAMVTPAHADHLRAACAAVREHHHWTGTTERKARP</sequence>
<evidence type="ECO:0000313" key="3">
    <source>
        <dbReference type="Proteomes" id="UP000317804"/>
    </source>
</evidence>
<evidence type="ECO:0000256" key="1">
    <source>
        <dbReference type="SAM" id="Phobius"/>
    </source>
</evidence>
<reference evidence="2 3" key="1">
    <citation type="submission" date="2019-05" db="EMBL/GenBank/DDBJ databases">
        <authorList>
            <person name="Stoner T.H."/>
            <person name="Aull H.G."/>
            <person name="Divens A.M."/>
            <person name="Zack K."/>
            <person name="Garlena R.A."/>
            <person name="Russell D.A."/>
            <person name="Pope W.H."/>
            <person name="Jacobs-Sera D."/>
            <person name="Hatfull G.F."/>
        </authorList>
    </citation>
    <scope>NUCLEOTIDE SEQUENCE [LARGE SCALE GENOMIC DNA]</scope>
</reference>
<dbReference type="RefSeq" id="YP_010751085.1">
    <property type="nucleotide sequence ID" value="NC_073365.1"/>
</dbReference>
<name>A0A514DDH1_9CAUD</name>
<keyword evidence="1" id="KW-0812">Transmembrane</keyword>
<feature type="transmembrane region" description="Helical" evidence="1">
    <location>
        <begin position="6"/>
        <end position="25"/>
    </location>
</feature>
<proteinExistence type="predicted"/>
<accession>A0A514DDH1</accession>
<keyword evidence="3" id="KW-1185">Reference proteome</keyword>
<keyword evidence="1" id="KW-1133">Transmembrane helix</keyword>
<evidence type="ECO:0000313" key="2">
    <source>
        <dbReference type="EMBL" id="QDH91662.1"/>
    </source>
</evidence>
<keyword evidence="1" id="KW-0472">Membrane</keyword>
<dbReference type="EMBL" id="MK937591">
    <property type="protein sequence ID" value="QDH91662.1"/>
    <property type="molecule type" value="Genomic_DNA"/>
</dbReference>
<organism evidence="2 3">
    <name type="scientific">Microbacterium phage Cinna</name>
    <dbReference type="NCBI Taxonomy" id="2591215"/>
    <lineage>
        <taxon>Viruses</taxon>
        <taxon>Duplodnaviria</taxon>
        <taxon>Heunggongvirae</taxon>
        <taxon>Uroviricota</taxon>
        <taxon>Caudoviricetes</taxon>
        <taxon>Kutznervirinae</taxon>
        <taxon>Mementomorivirus</taxon>
        <taxon>Mementomorivirus cinna</taxon>
    </lineage>
</organism>
<gene>
    <name evidence="2" type="primary">78</name>
    <name evidence="2" type="ORF">PBI_CINNA_78</name>
</gene>
<protein>
    <submittedName>
        <fullName evidence="2">Uncharacterized protein</fullName>
    </submittedName>
</protein>
<dbReference type="Proteomes" id="UP000317804">
    <property type="component" value="Segment"/>
</dbReference>
<dbReference type="KEGG" id="vg:80004746"/>
<dbReference type="GeneID" id="80004746"/>